<dbReference type="Gene3D" id="3.30.420.40">
    <property type="match status" value="1"/>
</dbReference>
<dbReference type="AlphaFoldDB" id="A0A095YFV7"/>
<organism evidence="2 3">
    <name type="scientific">Pseudoglutamicibacter albus DNF00011</name>
    <dbReference type="NCBI Taxonomy" id="1401063"/>
    <lineage>
        <taxon>Bacteria</taxon>
        <taxon>Bacillati</taxon>
        <taxon>Actinomycetota</taxon>
        <taxon>Actinomycetes</taxon>
        <taxon>Micrococcales</taxon>
        <taxon>Micrococcaceae</taxon>
        <taxon>Pseudoglutamicibacter</taxon>
    </lineage>
</organism>
<dbReference type="InterPro" id="IPR003695">
    <property type="entry name" value="Ppx_GppA_N"/>
</dbReference>
<dbReference type="InterPro" id="IPR043129">
    <property type="entry name" value="ATPase_NBD"/>
</dbReference>
<name>A0A095YFV7_9MICC</name>
<proteinExistence type="predicted"/>
<dbReference type="Proteomes" id="UP000053528">
    <property type="component" value="Unassembled WGS sequence"/>
</dbReference>
<dbReference type="RefSeq" id="WP_035754929.1">
    <property type="nucleotide sequence ID" value="NZ_JRNH01000009.1"/>
</dbReference>
<evidence type="ECO:0000313" key="3">
    <source>
        <dbReference type="Proteomes" id="UP000053528"/>
    </source>
</evidence>
<evidence type="ECO:0000313" key="2">
    <source>
        <dbReference type="EMBL" id="KGF21021.1"/>
    </source>
</evidence>
<dbReference type="Pfam" id="PF02541">
    <property type="entry name" value="Ppx-GppA"/>
    <property type="match status" value="1"/>
</dbReference>
<reference evidence="2 3" key="1">
    <citation type="submission" date="2014-07" db="EMBL/GenBank/DDBJ databases">
        <authorList>
            <person name="McCorrison J."/>
            <person name="Sanka R."/>
            <person name="Torralba M."/>
            <person name="Gillis M."/>
            <person name="Haft D.H."/>
            <person name="Methe B."/>
            <person name="Sutton G."/>
            <person name="Nelson K.E."/>
        </authorList>
    </citation>
    <scope>NUCLEOTIDE SEQUENCE [LARGE SCALE GENOMIC DNA]</scope>
    <source>
        <strain evidence="2 3">DNF00011</strain>
    </source>
</reference>
<dbReference type="GO" id="GO:0016462">
    <property type="term" value="F:pyrophosphatase activity"/>
    <property type="evidence" value="ECO:0007669"/>
    <property type="project" value="TreeGrafter"/>
</dbReference>
<comment type="caution">
    <text evidence="2">The sequence shown here is derived from an EMBL/GenBank/DDBJ whole genome shotgun (WGS) entry which is preliminary data.</text>
</comment>
<dbReference type="EMBL" id="JRNH01000009">
    <property type="protein sequence ID" value="KGF21021.1"/>
    <property type="molecule type" value="Genomic_DNA"/>
</dbReference>
<dbReference type="InterPro" id="IPR050273">
    <property type="entry name" value="GppA/Ppx_hydrolase"/>
</dbReference>
<dbReference type="PANTHER" id="PTHR30005:SF13">
    <property type="entry name" value="EXOPOLYPHOSPHATASE 2"/>
    <property type="match status" value="1"/>
</dbReference>
<feature type="domain" description="Ppx/GppA phosphatase N-terminal" evidence="1">
    <location>
        <begin position="26"/>
        <end position="298"/>
    </location>
</feature>
<dbReference type="Gene3D" id="3.30.420.150">
    <property type="entry name" value="Exopolyphosphatase. Domain 2"/>
    <property type="match status" value="1"/>
</dbReference>
<dbReference type="SUPFAM" id="SSF53067">
    <property type="entry name" value="Actin-like ATPase domain"/>
    <property type="match status" value="2"/>
</dbReference>
<evidence type="ECO:0000259" key="1">
    <source>
        <dbReference type="Pfam" id="PF02541"/>
    </source>
</evidence>
<dbReference type="PANTHER" id="PTHR30005">
    <property type="entry name" value="EXOPOLYPHOSPHATASE"/>
    <property type="match status" value="1"/>
</dbReference>
<gene>
    <name evidence="2" type="ORF">HMPREF2128_03170</name>
</gene>
<sequence length="316" mass="33530">MRAAVIDCGTNSVRLLIADMTVTDGEIELTDCVRTMEVVRLGEGVDSHGRVSAEALGRLAKALDGFAATIKRFQPEQTTFVATSATRDAANAEEVHDVVRRHLGVEPRVITGEEEARFSFTGAVSAVDVAPAENVLVLDLGGGSTEFVTGRGGEVTAEVSTQMGAVRYAERFMHSDPPSEEQKEELAQAVGEVLAGISDTIDFSSVDRLVGVAGTVTTVLAHALDLPSYVPERITGAAIPVPLAIAVCGELASFSKKRLADLPYMHPGRVDIMTGGAMILKTILETIQERTGGRVKELAASENDILDGVAIDLMRR</sequence>
<protein>
    <recommendedName>
        <fullName evidence="1">Ppx/GppA phosphatase N-terminal domain-containing protein</fullName>
    </recommendedName>
</protein>
<accession>A0A095YFV7</accession>